<sequence length="204" mass="24140">MDYKELFTGMSTTINAPFLSSVTGTGKYSAQTPSHFPATHEAVVKSEYKSSLYKLWQYATKNKSSRYNGGVIYYNSKEFPPIKQIFTSFKCSLKSFLQFKSYIKQTTSMRFQRSLLLKTYVFFRNSSSIHRRNIFYSVPHIDFVCWALVYIRNILRREQDNNYKEYSKLNNFILQIYKIEQQQEEASHRIGISINRILHNEVYC</sequence>
<proteinExistence type="predicted"/>
<protein>
    <submittedName>
        <fullName evidence="1">Uncharacterized protein</fullName>
    </submittedName>
</protein>
<dbReference type="AlphaFoldDB" id="A0A2M6USF8"/>
<dbReference type="OrthoDB" id="7922704at2"/>
<dbReference type="Proteomes" id="UP000229839">
    <property type="component" value="Unassembled WGS sequence"/>
</dbReference>
<name>A0A2M6USF8_9HYPH</name>
<dbReference type="EMBL" id="NJGE01000008">
    <property type="protein sequence ID" value="PIT69111.1"/>
    <property type="molecule type" value="Genomic_DNA"/>
</dbReference>
<reference evidence="1 2" key="1">
    <citation type="submission" date="2017-06" db="EMBL/GenBank/DDBJ databases">
        <title>Draft genome of Bartonella tribocorum strain L103, isolated from a rodent in Laos.</title>
        <authorList>
            <person name="Hadjadj L."/>
            <person name="Jiyipong T."/>
            <person name="Morand S."/>
            <person name="Diene S.M."/>
            <person name="Rolain J.-M."/>
        </authorList>
    </citation>
    <scope>NUCLEOTIDE SEQUENCE [LARGE SCALE GENOMIC DNA]</scope>
    <source>
        <strain evidence="1 2">L103</strain>
    </source>
</reference>
<evidence type="ECO:0000313" key="2">
    <source>
        <dbReference type="Proteomes" id="UP000229839"/>
    </source>
</evidence>
<gene>
    <name evidence="1" type="ORF">CER18_04695</name>
</gene>
<comment type="caution">
    <text evidence="1">The sequence shown here is derived from an EMBL/GenBank/DDBJ whole genome shotgun (WGS) entry which is preliminary data.</text>
</comment>
<accession>A0A2M6USF8</accession>
<organism evidence="1 2">
    <name type="scientific">Bartonella tribocorum</name>
    <dbReference type="NCBI Taxonomy" id="85701"/>
    <lineage>
        <taxon>Bacteria</taxon>
        <taxon>Pseudomonadati</taxon>
        <taxon>Pseudomonadota</taxon>
        <taxon>Alphaproteobacteria</taxon>
        <taxon>Hyphomicrobiales</taxon>
        <taxon>Bartonellaceae</taxon>
        <taxon>Bartonella</taxon>
    </lineage>
</organism>
<evidence type="ECO:0000313" key="1">
    <source>
        <dbReference type="EMBL" id="PIT69111.1"/>
    </source>
</evidence>